<sequence>MMVMKCHKVNVLASDHDIDTLGASKYLDLATGHGIGTYGTYLSIALRKINEMLMNHVLRHDRKIIKASLDSGIVKSIRHGRVSQPCVIHDYVTWPCVP</sequence>
<gene>
    <name evidence="1" type="ORF">F383_34031</name>
</gene>
<organism evidence="1 2">
    <name type="scientific">Gossypium arboreum</name>
    <name type="common">Tree cotton</name>
    <name type="synonym">Gossypium nanking</name>
    <dbReference type="NCBI Taxonomy" id="29729"/>
    <lineage>
        <taxon>Eukaryota</taxon>
        <taxon>Viridiplantae</taxon>
        <taxon>Streptophyta</taxon>
        <taxon>Embryophyta</taxon>
        <taxon>Tracheophyta</taxon>
        <taxon>Spermatophyta</taxon>
        <taxon>Magnoliopsida</taxon>
        <taxon>eudicotyledons</taxon>
        <taxon>Gunneridae</taxon>
        <taxon>Pentapetalae</taxon>
        <taxon>rosids</taxon>
        <taxon>malvids</taxon>
        <taxon>Malvales</taxon>
        <taxon>Malvaceae</taxon>
        <taxon>Malvoideae</taxon>
        <taxon>Gossypium</taxon>
    </lineage>
</organism>
<evidence type="ECO:0000313" key="1">
    <source>
        <dbReference type="EMBL" id="KHG07196.1"/>
    </source>
</evidence>
<dbReference type="AlphaFoldDB" id="A0A0B0N7W4"/>
<name>A0A0B0N7W4_GOSAR</name>
<dbReference type="Proteomes" id="UP000032142">
    <property type="component" value="Unassembled WGS sequence"/>
</dbReference>
<accession>A0A0B0N7W4</accession>
<keyword evidence="2" id="KW-1185">Reference proteome</keyword>
<evidence type="ECO:0000313" key="2">
    <source>
        <dbReference type="Proteomes" id="UP000032142"/>
    </source>
</evidence>
<comment type="caution">
    <text evidence="1">The sequence shown here is derived from an EMBL/GenBank/DDBJ whole genome shotgun (WGS) entry which is preliminary data.</text>
</comment>
<proteinExistence type="predicted"/>
<reference evidence="2" key="1">
    <citation type="submission" date="2014-09" db="EMBL/GenBank/DDBJ databases">
        <authorList>
            <person name="Mudge J."/>
            <person name="Ramaraj T."/>
            <person name="Lindquist I.E."/>
            <person name="Bharti A.K."/>
            <person name="Sundararajan A."/>
            <person name="Cameron C.T."/>
            <person name="Woodward J.E."/>
            <person name="May G.D."/>
            <person name="Brubaker C."/>
            <person name="Broadhvest J."/>
            <person name="Wilkins T.A."/>
        </authorList>
    </citation>
    <scope>NUCLEOTIDE SEQUENCE</scope>
    <source>
        <strain evidence="2">cv. AKA8401</strain>
    </source>
</reference>
<protein>
    <submittedName>
        <fullName evidence="1">Uncharacterized protein</fullName>
    </submittedName>
</protein>
<dbReference type="EMBL" id="JRRC01469435">
    <property type="protein sequence ID" value="KHG07196.1"/>
    <property type="molecule type" value="Genomic_DNA"/>
</dbReference>